<dbReference type="RefSeq" id="WP_139624212.1">
    <property type="nucleotide sequence ID" value="NZ_VDMP01000026.1"/>
</dbReference>
<feature type="domain" description="DUF2510" evidence="3">
    <location>
        <begin position="204"/>
        <end position="231"/>
    </location>
</feature>
<comment type="caution">
    <text evidence="4">The sequence shown here is derived from an EMBL/GenBank/DDBJ whole genome shotgun (WGS) entry which is preliminary data.</text>
</comment>
<keyword evidence="5" id="KW-1185">Reference proteome</keyword>
<evidence type="ECO:0000259" key="3">
    <source>
        <dbReference type="Pfam" id="PF10708"/>
    </source>
</evidence>
<dbReference type="Pfam" id="PF10708">
    <property type="entry name" value="DUF2510"/>
    <property type="match status" value="2"/>
</dbReference>
<feature type="compositionally biased region" description="Basic and acidic residues" evidence="1">
    <location>
        <begin position="15"/>
        <end position="26"/>
    </location>
</feature>
<dbReference type="InterPro" id="IPR018929">
    <property type="entry name" value="DUF2510"/>
</dbReference>
<feature type="domain" description="DUF2510" evidence="3">
    <location>
        <begin position="169"/>
        <end position="198"/>
    </location>
</feature>
<reference evidence="4 5" key="1">
    <citation type="journal article" date="2016" name="Int. J. Syst. Evol. Microbiol.">
        <title>Nocardioides albidus sp. nov., an actinobacterium isolated from garden soil.</title>
        <authorList>
            <person name="Singh H."/>
            <person name="Du J."/>
            <person name="Trinh H."/>
            <person name="Won K."/>
            <person name="Yang J.E."/>
            <person name="Yin C."/>
            <person name="Kook M."/>
            <person name="Yi T.H."/>
        </authorList>
    </citation>
    <scope>NUCLEOTIDE SEQUENCE [LARGE SCALE GENOMIC DNA]</scope>
    <source>
        <strain evidence="4 5">CCTCC AB 2015297</strain>
    </source>
</reference>
<name>A0A5C4VQE7_9ACTN</name>
<proteinExistence type="predicted"/>
<organism evidence="4 5">
    <name type="scientific">Nocardioides albidus</name>
    <dbReference type="NCBI Taxonomy" id="1517589"/>
    <lineage>
        <taxon>Bacteria</taxon>
        <taxon>Bacillati</taxon>
        <taxon>Actinomycetota</taxon>
        <taxon>Actinomycetes</taxon>
        <taxon>Propionibacteriales</taxon>
        <taxon>Nocardioidaceae</taxon>
        <taxon>Nocardioides</taxon>
    </lineage>
</organism>
<dbReference type="OrthoDB" id="9812156at2"/>
<keyword evidence="2" id="KW-1133">Transmembrane helix</keyword>
<protein>
    <submittedName>
        <fullName evidence="4">DUF2510 domain-containing protein</fullName>
    </submittedName>
</protein>
<dbReference type="AlphaFoldDB" id="A0A5C4VQE7"/>
<accession>A0A5C4VQE7</accession>
<gene>
    <name evidence="4" type="ORF">FHP29_17930</name>
</gene>
<sequence>MAWGKDYEEYDAKVRVPKGTKLDKSRKTTGAHRALARDSDGNLAGQAEILLQKKAKDPEPRSRRSPSPRSPSKVDAWTTTEPEPDISQLVPLALVAVAGIAAGAAGVALAKNRKRQRDAGRQAVAQPTTAPPGWYDVTGDPTRLRYWNGYGWTNDYAQRAGATAIAADWYPDPSNSAQLRYWDGAAWTHHVAPVPGTPTTPADWYPDPSNPAQLRYWDGRAWTGHVTSGPSTSVGVYTSAPDASRQLSRDEQIRMSNAEWQAHVRAWLQAGAIQQELWRRLSNAHIQDADQSTLAAQRRMEELSPEEGARRIHQMLEANPGLRDPSAFANFMAMFGGQPGAPLMVERFRE</sequence>
<feature type="transmembrane region" description="Helical" evidence="2">
    <location>
        <begin position="89"/>
        <end position="110"/>
    </location>
</feature>
<keyword evidence="2" id="KW-0472">Membrane</keyword>
<dbReference type="Proteomes" id="UP000313231">
    <property type="component" value="Unassembled WGS sequence"/>
</dbReference>
<evidence type="ECO:0000256" key="2">
    <source>
        <dbReference type="SAM" id="Phobius"/>
    </source>
</evidence>
<dbReference type="EMBL" id="VDMP01000026">
    <property type="protein sequence ID" value="TNM37666.1"/>
    <property type="molecule type" value="Genomic_DNA"/>
</dbReference>
<evidence type="ECO:0000313" key="5">
    <source>
        <dbReference type="Proteomes" id="UP000313231"/>
    </source>
</evidence>
<feature type="region of interest" description="Disordered" evidence="1">
    <location>
        <begin position="15"/>
        <end position="82"/>
    </location>
</feature>
<keyword evidence="2" id="KW-0812">Transmembrane</keyword>
<evidence type="ECO:0000313" key="4">
    <source>
        <dbReference type="EMBL" id="TNM37666.1"/>
    </source>
</evidence>
<evidence type="ECO:0000256" key="1">
    <source>
        <dbReference type="SAM" id="MobiDB-lite"/>
    </source>
</evidence>
<feature type="region of interest" description="Disordered" evidence="1">
    <location>
        <begin position="115"/>
        <end position="136"/>
    </location>
</feature>